<organism evidence="13 14">
    <name type="scientific">Archaeoglobus fulgidus DSM 8774</name>
    <dbReference type="NCBI Taxonomy" id="1344584"/>
    <lineage>
        <taxon>Archaea</taxon>
        <taxon>Methanobacteriati</taxon>
        <taxon>Methanobacteriota</taxon>
        <taxon>Archaeoglobi</taxon>
        <taxon>Archaeoglobales</taxon>
        <taxon>Archaeoglobaceae</taxon>
        <taxon>Archaeoglobus</taxon>
    </lineage>
</organism>
<comment type="catalytic activity">
    <reaction evidence="11">
        <text>isopentenyl diphosphate = dimethylallyl diphosphate</text>
        <dbReference type="Rhea" id="RHEA:23284"/>
        <dbReference type="ChEBI" id="CHEBI:57623"/>
        <dbReference type="ChEBI" id="CHEBI:128769"/>
        <dbReference type="EC" id="5.3.3.2"/>
    </reaction>
</comment>
<feature type="binding site" evidence="11">
    <location>
        <begin position="236"/>
        <end position="238"/>
    </location>
    <ligand>
        <name>FMN</name>
        <dbReference type="ChEBI" id="CHEBI:58210"/>
    </ligand>
</feature>
<feature type="domain" description="FMN-dependent dehydrogenase" evidence="12">
    <location>
        <begin position="141"/>
        <end position="298"/>
    </location>
</feature>
<evidence type="ECO:0000256" key="3">
    <source>
        <dbReference type="ARBA" id="ARBA00022630"/>
    </source>
</evidence>
<dbReference type="GO" id="GO:0010181">
    <property type="term" value="F:FMN binding"/>
    <property type="evidence" value="ECO:0007669"/>
    <property type="project" value="UniProtKB-UniRule"/>
</dbReference>
<evidence type="ECO:0000313" key="13">
    <source>
        <dbReference type="EMBL" id="AIG99297.1"/>
    </source>
</evidence>
<evidence type="ECO:0000256" key="6">
    <source>
        <dbReference type="ARBA" id="ARBA00022842"/>
    </source>
</evidence>
<evidence type="ECO:0000259" key="12">
    <source>
        <dbReference type="Pfam" id="PF01070"/>
    </source>
</evidence>
<dbReference type="GO" id="GO:0005737">
    <property type="term" value="C:cytoplasm"/>
    <property type="evidence" value="ECO:0007669"/>
    <property type="project" value="UniProtKB-SubCell"/>
</dbReference>
<dbReference type="Proteomes" id="UP000028501">
    <property type="component" value="Chromosome"/>
</dbReference>
<comment type="cofactor">
    <cofactor evidence="11">
        <name>Mg(2+)</name>
        <dbReference type="ChEBI" id="CHEBI:18420"/>
    </cofactor>
</comment>
<dbReference type="Pfam" id="PF01070">
    <property type="entry name" value="FMN_dh"/>
    <property type="match status" value="1"/>
</dbReference>
<evidence type="ECO:0000256" key="9">
    <source>
        <dbReference type="ARBA" id="ARBA00023235"/>
    </source>
</evidence>
<reference evidence="13 14" key="1">
    <citation type="submission" date="2013-07" db="EMBL/GenBank/DDBJ databases">
        <title>Genome of Archaeoglobus fulgidus.</title>
        <authorList>
            <person name="Fiebig A."/>
            <person name="Birkeland N.-K."/>
        </authorList>
    </citation>
    <scope>NUCLEOTIDE SEQUENCE [LARGE SCALE GENOMIC DNA]</scope>
    <source>
        <strain evidence="13 14">DSM 8774</strain>
    </source>
</reference>
<feature type="binding site" evidence="11">
    <location>
        <begin position="257"/>
        <end position="258"/>
    </location>
    <ligand>
        <name>FMN</name>
        <dbReference type="ChEBI" id="CHEBI:58210"/>
    </ligand>
</feature>
<comment type="subunit">
    <text evidence="10 11">Homooctamer. Dimer of tetramers.</text>
</comment>
<dbReference type="PANTHER" id="PTHR43665:SF1">
    <property type="entry name" value="ISOPENTENYL-DIPHOSPHATE DELTA-ISOMERASE"/>
    <property type="match status" value="1"/>
</dbReference>
<evidence type="ECO:0000256" key="11">
    <source>
        <dbReference type="HAMAP-Rule" id="MF_00354"/>
    </source>
</evidence>
<dbReference type="HOGENOM" id="CLU_065515_1_0_2"/>
<dbReference type="EC" id="5.3.3.2" evidence="11"/>
<dbReference type="HAMAP" id="MF_00354">
    <property type="entry name" value="Idi_2"/>
    <property type="match status" value="1"/>
</dbReference>
<keyword evidence="9 11" id="KW-0413">Isomerase</keyword>
<comment type="caution">
    <text evidence="11">Lacks conserved residue(s) required for the propagation of feature annotation.</text>
</comment>
<feature type="binding site" evidence="11">
    <location>
        <position position="127"/>
    </location>
    <ligand>
        <name>substrate</name>
    </ligand>
</feature>
<keyword evidence="4 11" id="KW-0288">FMN</keyword>
<evidence type="ECO:0000256" key="10">
    <source>
        <dbReference type="ARBA" id="ARBA00025810"/>
    </source>
</evidence>
<protein>
    <recommendedName>
        <fullName evidence="11">Isopentenyl-diphosphate delta-isomerase</fullName>
        <shortName evidence="11">IPP isomerase</shortName>
        <ecNumber evidence="11">5.3.3.2</ecNumber>
    </recommendedName>
    <alternativeName>
        <fullName evidence="11">Isopentenyl diphosphate:dimethylallyl diphosphate isomerase</fullName>
    </alternativeName>
    <alternativeName>
        <fullName evidence="11">Isopentenyl pyrophosphate isomerase</fullName>
    </alternativeName>
    <alternativeName>
        <fullName evidence="11">Type 2 isopentenyl diphosphate isomerase</fullName>
        <shortName evidence="11">IDI-2</shortName>
    </alternativeName>
</protein>
<dbReference type="PIRSF" id="PIRSF003314">
    <property type="entry name" value="IPP_isomerase"/>
    <property type="match status" value="1"/>
</dbReference>
<evidence type="ECO:0000256" key="2">
    <source>
        <dbReference type="ARBA" id="ARBA00022490"/>
    </source>
</evidence>
<comment type="subcellular location">
    <subcellularLocation>
        <location evidence="11">Cytoplasm</location>
    </subcellularLocation>
</comment>
<feature type="binding site" evidence="11">
    <location>
        <begin position="64"/>
        <end position="66"/>
    </location>
    <ligand>
        <name>substrate</name>
    </ligand>
</feature>
<feature type="binding site" evidence="11">
    <location>
        <position position="93"/>
    </location>
    <ligand>
        <name>FMN</name>
        <dbReference type="ChEBI" id="CHEBI:58210"/>
    </ligand>
</feature>
<dbReference type="GO" id="GO:0004452">
    <property type="term" value="F:isopentenyl-diphosphate delta-isomerase activity"/>
    <property type="evidence" value="ECO:0007669"/>
    <property type="project" value="UniProtKB-UniRule"/>
</dbReference>
<dbReference type="GO" id="GO:0016491">
    <property type="term" value="F:oxidoreductase activity"/>
    <property type="evidence" value="ECO:0007669"/>
    <property type="project" value="InterPro"/>
</dbReference>
<dbReference type="SMART" id="SM01240">
    <property type="entry name" value="IMPDH"/>
    <property type="match status" value="1"/>
</dbReference>
<keyword evidence="5 11" id="KW-0479">Metal-binding</keyword>
<keyword evidence="8 11" id="KW-0414">Isoprene biosynthesis</keyword>
<keyword evidence="3 11" id="KW-0285">Flavoprotein</keyword>
<keyword evidence="2 11" id="KW-0963">Cytoplasm</keyword>
<name>A0A075WHM5_ARCFL</name>
<dbReference type="NCBIfam" id="TIGR02151">
    <property type="entry name" value="IPP_isom_2"/>
    <property type="match status" value="1"/>
</dbReference>
<dbReference type="GO" id="GO:0008299">
    <property type="term" value="P:isoprenoid biosynthetic process"/>
    <property type="evidence" value="ECO:0007669"/>
    <property type="project" value="UniProtKB-UniRule"/>
</dbReference>
<feature type="binding site" evidence="11">
    <location>
        <position position="159"/>
    </location>
    <ligand>
        <name>FMN</name>
        <dbReference type="ChEBI" id="CHEBI:58210"/>
    </ligand>
</feature>
<feature type="binding site" evidence="11">
    <location>
        <begin position="34"/>
        <end position="36"/>
    </location>
    <ligand>
        <name>FMN</name>
        <dbReference type="ChEBI" id="CHEBI:58210"/>
    </ligand>
</feature>
<evidence type="ECO:0000256" key="1">
    <source>
        <dbReference type="ARBA" id="ARBA00001917"/>
    </source>
</evidence>
<dbReference type="CDD" id="cd02811">
    <property type="entry name" value="IDI-2_FMN"/>
    <property type="match status" value="1"/>
</dbReference>
<accession>A0A075WHM5</accession>
<feature type="binding site" evidence="11">
    <location>
        <position position="189"/>
    </location>
    <ligand>
        <name>FMN</name>
        <dbReference type="ChEBI" id="CHEBI:58210"/>
    </ligand>
</feature>
<dbReference type="InterPro" id="IPR000262">
    <property type="entry name" value="FMN-dep_DH"/>
</dbReference>
<comment type="function">
    <text evidence="11">Involved in the biosynthesis of isoprenoids. Catalyzes the 1,3-allylic rearrangement of the homoallylic substrate isopentenyl (IPP) to its allylic isomer, dimethylallyl diphosphate (DMAPP).</text>
</comment>
<dbReference type="GO" id="GO:0000287">
    <property type="term" value="F:magnesium ion binding"/>
    <property type="evidence" value="ECO:0007669"/>
    <property type="project" value="UniProtKB-UniRule"/>
</dbReference>
<sequence>MLIHKALPEVDYWKIDTEIDFFGKKLSFPLLIASMTGGHPETKEINARLGEAVEEAGIGMGVGSQRAAIEDESLADSFTVVREKAPNAFVYANIGMPQVIERGVEIVDRAVEMIDADAVAIHLNYLQEAIQPEGDLNAEKGLEVLEEVCRSVKVPVIAKETGAGISREVAVMLKRAGVSAIDVGGKGGTTFSGVEVYRVNDEVSKSVGIDFWDWGLPTAFSIVDCRGILPVIATGGLRSGLDVAKSIAIGAELGSAALPFLRAAVESAEKVREEIEYFRRGLKTAMFLTGCKNVEELKGLKVFVSGRLKEWIDFRG</sequence>
<dbReference type="AlphaFoldDB" id="A0A075WHM5"/>
<keyword evidence="7 11" id="KW-0521">NADP</keyword>
<keyword evidence="6 11" id="KW-0460">Magnesium</keyword>
<proteinExistence type="inferred from homology"/>
<comment type="similarity">
    <text evidence="11">Belongs to the IPP isomerase type 2 family.</text>
</comment>
<dbReference type="SUPFAM" id="SSF51395">
    <property type="entry name" value="FMN-linked oxidoreductases"/>
    <property type="match status" value="1"/>
</dbReference>
<dbReference type="InterPro" id="IPR011179">
    <property type="entry name" value="IPdP_isomerase"/>
</dbReference>
<evidence type="ECO:0000256" key="5">
    <source>
        <dbReference type="ARBA" id="ARBA00022723"/>
    </source>
</evidence>
<evidence type="ECO:0000256" key="7">
    <source>
        <dbReference type="ARBA" id="ARBA00022857"/>
    </source>
</evidence>
<comment type="cofactor">
    <cofactor evidence="1 11">
        <name>FMN</name>
        <dbReference type="ChEBI" id="CHEBI:58210"/>
    </cofactor>
</comment>
<dbReference type="EMBL" id="CP006577">
    <property type="protein sequence ID" value="AIG99297.1"/>
    <property type="molecule type" value="Genomic_DNA"/>
</dbReference>
<evidence type="ECO:0000256" key="8">
    <source>
        <dbReference type="ARBA" id="ARBA00023229"/>
    </source>
</evidence>
<feature type="binding site" evidence="11">
    <location>
        <position position="64"/>
    </location>
    <ligand>
        <name>FMN</name>
        <dbReference type="ChEBI" id="CHEBI:58210"/>
    </ligand>
</feature>
<evidence type="ECO:0000313" key="14">
    <source>
        <dbReference type="Proteomes" id="UP000028501"/>
    </source>
</evidence>
<feature type="binding site" evidence="11">
    <location>
        <position position="128"/>
    </location>
    <ligand>
        <name>Mg(2+)</name>
        <dbReference type="ChEBI" id="CHEBI:18420"/>
    </ligand>
</feature>
<dbReference type="InterPro" id="IPR013785">
    <property type="entry name" value="Aldolase_TIM"/>
</dbReference>
<dbReference type="KEGG" id="afg:AFULGI_00025850"/>
<dbReference type="PANTHER" id="PTHR43665">
    <property type="entry name" value="ISOPENTENYL-DIPHOSPHATE DELTA-ISOMERASE"/>
    <property type="match status" value="1"/>
</dbReference>
<comment type="cofactor">
    <cofactor evidence="11">
        <name>NADPH</name>
        <dbReference type="ChEBI" id="CHEBI:57783"/>
    </cofactor>
</comment>
<gene>
    <name evidence="11" type="primary">fni</name>
    <name evidence="13" type="ORF">AFULGI_00025850</name>
</gene>
<dbReference type="Gene3D" id="3.20.20.70">
    <property type="entry name" value="Aldolase class I"/>
    <property type="match status" value="1"/>
</dbReference>
<evidence type="ECO:0000256" key="4">
    <source>
        <dbReference type="ARBA" id="ARBA00022643"/>
    </source>
</evidence>
<dbReference type="GO" id="GO:0070402">
    <property type="term" value="F:NADPH binding"/>
    <property type="evidence" value="ECO:0007669"/>
    <property type="project" value="UniProtKB-UniRule"/>
</dbReference>